<protein>
    <submittedName>
        <fullName evidence="1">Uncharacterized protein</fullName>
    </submittedName>
</protein>
<name>X0UTZ8_9ZZZZ</name>
<gene>
    <name evidence="1" type="ORF">S01H1_19118</name>
</gene>
<proteinExistence type="predicted"/>
<accession>X0UTZ8</accession>
<organism evidence="1">
    <name type="scientific">marine sediment metagenome</name>
    <dbReference type="NCBI Taxonomy" id="412755"/>
    <lineage>
        <taxon>unclassified sequences</taxon>
        <taxon>metagenomes</taxon>
        <taxon>ecological metagenomes</taxon>
    </lineage>
</organism>
<reference evidence="1" key="1">
    <citation type="journal article" date="2014" name="Front. Microbiol.">
        <title>High frequency of phylogenetically diverse reductive dehalogenase-homologous genes in deep subseafloor sedimentary metagenomes.</title>
        <authorList>
            <person name="Kawai M."/>
            <person name="Futagami T."/>
            <person name="Toyoda A."/>
            <person name="Takaki Y."/>
            <person name="Nishi S."/>
            <person name="Hori S."/>
            <person name="Arai W."/>
            <person name="Tsubouchi T."/>
            <person name="Morono Y."/>
            <person name="Uchiyama I."/>
            <person name="Ito T."/>
            <person name="Fujiyama A."/>
            <person name="Inagaki F."/>
            <person name="Takami H."/>
        </authorList>
    </citation>
    <scope>NUCLEOTIDE SEQUENCE</scope>
    <source>
        <strain evidence="1">Expedition CK06-06</strain>
    </source>
</reference>
<comment type="caution">
    <text evidence="1">The sequence shown here is derived from an EMBL/GenBank/DDBJ whole genome shotgun (WGS) entry which is preliminary data.</text>
</comment>
<dbReference type="EMBL" id="BARS01010292">
    <property type="protein sequence ID" value="GAF91920.1"/>
    <property type="molecule type" value="Genomic_DNA"/>
</dbReference>
<sequence length="40" mass="4686">ANVPDREAQFPEKVQDVEGGLQVRAYPYYFPSYYPNFWGS</sequence>
<dbReference type="AlphaFoldDB" id="X0UTZ8"/>
<evidence type="ECO:0000313" key="1">
    <source>
        <dbReference type="EMBL" id="GAF91920.1"/>
    </source>
</evidence>
<feature type="non-terminal residue" evidence="1">
    <location>
        <position position="1"/>
    </location>
</feature>